<protein>
    <submittedName>
        <fullName evidence="2">RidA family protein</fullName>
        <ecNumber evidence="2">3.5.-.-</ecNumber>
    </submittedName>
</protein>
<evidence type="ECO:0000313" key="3">
    <source>
        <dbReference type="Proteomes" id="UP001568698"/>
    </source>
</evidence>
<organism evidence="2 3">
    <name type="scientific">Pseudodesulfovibrio karagichevae</name>
    <dbReference type="NCBI Taxonomy" id="3239305"/>
    <lineage>
        <taxon>Bacteria</taxon>
        <taxon>Pseudomonadati</taxon>
        <taxon>Thermodesulfobacteriota</taxon>
        <taxon>Desulfovibrionia</taxon>
        <taxon>Desulfovibrionales</taxon>
        <taxon>Desulfovibrionaceae</taxon>
    </lineage>
</organism>
<dbReference type="PANTHER" id="PTHR11803:SF58">
    <property type="entry name" value="PROTEIN HMF1-RELATED"/>
    <property type="match status" value="1"/>
</dbReference>
<dbReference type="InterPro" id="IPR035959">
    <property type="entry name" value="RutC-like_sf"/>
</dbReference>
<dbReference type="SUPFAM" id="SSF55298">
    <property type="entry name" value="YjgF-like"/>
    <property type="match status" value="1"/>
</dbReference>
<dbReference type="PANTHER" id="PTHR11803">
    <property type="entry name" value="2-IMINOBUTANOATE/2-IMINOPROPANOATE DEAMINASE RIDA"/>
    <property type="match status" value="1"/>
</dbReference>
<comment type="caution">
    <text evidence="2">The sequence shown here is derived from an EMBL/GenBank/DDBJ whole genome shotgun (WGS) entry which is preliminary data.</text>
</comment>
<dbReference type="InterPro" id="IPR006175">
    <property type="entry name" value="YjgF/YER057c/UK114"/>
</dbReference>
<dbReference type="CDD" id="cd00448">
    <property type="entry name" value="YjgF_YER057c_UK114_family"/>
    <property type="match status" value="1"/>
</dbReference>
<keyword evidence="2" id="KW-0378">Hydrolase</keyword>
<gene>
    <name evidence="2" type="ORF">AB6M95_11435</name>
</gene>
<comment type="similarity">
    <text evidence="1">Belongs to the RutC family.</text>
</comment>
<reference evidence="2 3" key="1">
    <citation type="submission" date="2024-08" db="EMBL/GenBank/DDBJ databases">
        <title>Sulfate-reducing bacteria isolated from formation water of the oil field in Kazakhstan and description of Pseudodesulfovibrio sp.</title>
        <authorList>
            <person name="Bidzhieva S.K."/>
            <person name="Tourova T.P."/>
            <person name="Grouzdev D.S."/>
            <person name="Beletsky A.V."/>
            <person name="Sokolova D.S."/>
            <person name="Samigullina S.R."/>
            <person name="Poltaraus A.B."/>
            <person name="Avtukh A.N."/>
            <person name="Tereshina V.M."/>
            <person name="Zhaparov N.S."/>
            <person name="Mardanov A.V."/>
            <person name="Nazina T.N."/>
        </authorList>
    </citation>
    <scope>NUCLEOTIDE SEQUENCE [LARGE SCALE GENOMIC DNA]</scope>
    <source>
        <strain evidence="2 3">9FUS</strain>
    </source>
</reference>
<dbReference type="Proteomes" id="UP001568698">
    <property type="component" value="Unassembled WGS sequence"/>
</dbReference>
<dbReference type="Pfam" id="PF01042">
    <property type="entry name" value="Ribonuc_L-PSP"/>
    <property type="match status" value="1"/>
</dbReference>
<evidence type="ECO:0000256" key="1">
    <source>
        <dbReference type="ARBA" id="ARBA00010552"/>
    </source>
</evidence>
<accession>A0ABV4K5Q4</accession>
<proteinExistence type="inferred from homology"/>
<dbReference type="Gene3D" id="3.30.1330.40">
    <property type="entry name" value="RutC-like"/>
    <property type="match status" value="1"/>
</dbReference>
<dbReference type="EC" id="3.5.-.-" evidence="2"/>
<evidence type="ECO:0000313" key="2">
    <source>
        <dbReference type="EMBL" id="MEZ7197365.1"/>
    </source>
</evidence>
<sequence>MTIQRTNVPDLPAPLGPYVHAVRHGDTLYLSGLTAFGGPAESGPVEDQAREIFRQMGLVASAHGTGMENLLKVTAFVTEMDRVDPLREALFDVYGEHLPASSLVRVAGLFADGLKIEVEAILAVHG</sequence>
<keyword evidence="3" id="KW-1185">Reference proteome</keyword>
<name>A0ABV4K5Q4_9BACT</name>
<dbReference type="EMBL" id="JBGLYH010000030">
    <property type="protein sequence ID" value="MEZ7197365.1"/>
    <property type="molecule type" value="Genomic_DNA"/>
</dbReference>
<dbReference type="RefSeq" id="WP_371386881.1">
    <property type="nucleotide sequence ID" value="NZ_JBGLYH010000030.1"/>
</dbReference>
<dbReference type="GO" id="GO:0016787">
    <property type="term" value="F:hydrolase activity"/>
    <property type="evidence" value="ECO:0007669"/>
    <property type="project" value="UniProtKB-KW"/>
</dbReference>